<dbReference type="Gene3D" id="3.40.50.150">
    <property type="entry name" value="Vaccinia Virus protein VP39"/>
    <property type="match status" value="1"/>
</dbReference>
<reference evidence="7 8" key="1">
    <citation type="submission" date="2014-11" db="EMBL/GenBank/DDBJ databases">
        <authorList>
            <person name="Zhu J."/>
            <person name="Qi W."/>
            <person name="Song R."/>
        </authorList>
    </citation>
    <scope>NUCLEOTIDE SEQUENCE [LARGE SCALE GENOMIC DNA]</scope>
</reference>
<dbReference type="OrthoDB" id="345986at2759"/>
<protein>
    <recommendedName>
        <fullName evidence="6">Rhodanese domain-containing protein</fullName>
    </recommendedName>
</protein>
<dbReference type="InterPro" id="IPR040503">
    <property type="entry name" value="TRHO_N"/>
</dbReference>
<dbReference type="Pfam" id="PF17773">
    <property type="entry name" value="UPF0176_N"/>
    <property type="match status" value="1"/>
</dbReference>
<dbReference type="InterPro" id="IPR001763">
    <property type="entry name" value="Rhodanese-like_dom"/>
</dbReference>
<gene>
    <name evidence="7" type="ORF">Vbra_18249</name>
</gene>
<dbReference type="GO" id="GO:0032259">
    <property type="term" value="P:methylation"/>
    <property type="evidence" value="ECO:0007669"/>
    <property type="project" value="UniProtKB-KW"/>
</dbReference>
<dbReference type="InterPro" id="IPR002935">
    <property type="entry name" value="SAM_O-MeTrfase"/>
</dbReference>
<dbReference type="Proteomes" id="UP000041254">
    <property type="component" value="Unassembled WGS sequence"/>
</dbReference>
<dbReference type="PROSITE" id="PS50206">
    <property type="entry name" value="RHODANESE_3"/>
    <property type="match status" value="1"/>
</dbReference>
<dbReference type="PROSITE" id="PS51682">
    <property type="entry name" value="SAM_OMT_I"/>
    <property type="match status" value="1"/>
</dbReference>
<feature type="region of interest" description="Disordered" evidence="5">
    <location>
        <begin position="185"/>
        <end position="208"/>
    </location>
</feature>
<name>A0A0G4GLG9_VITBC</name>
<dbReference type="Pfam" id="PF01596">
    <property type="entry name" value="Methyltransf_3"/>
    <property type="match status" value="1"/>
</dbReference>
<keyword evidence="3" id="KW-0949">S-adenosyl-L-methionine</keyword>
<dbReference type="Gene3D" id="3.30.70.100">
    <property type="match status" value="1"/>
</dbReference>
<dbReference type="PhylomeDB" id="A0A0G4GLG9"/>
<evidence type="ECO:0000256" key="1">
    <source>
        <dbReference type="ARBA" id="ARBA00022603"/>
    </source>
</evidence>
<sequence length="706" mass="79539">MDIPSHLYAAYGGGEAAVEGDADVVDSAHALKSVWSKAHSRGEKLGLLVRPDDSKWPPPLPEWLVDCPDPTESPTMTLVSFYRFTPIEDPQLMAESFRKLWEPLKALGRVYVASEGVNAQMAVPTNVLSAFARACNSTSVLDGVPLNCDVAIPMLEYWGDQGSFERWKEENPSDVHMQHVPRAFAHSDDQSDESSGEDPSLSPRRAVPGRTRAPFERLHIRVRKQIVADGLMRPLDWGRETGREVSPEEWHENVNRSDVLVLDCRNTYETDVGRFDTAVPLNTTYFRESWDALNETLKDVDKEAPIMMYCTGGIRCVKTGAYLVQELGFRNVGRLEGGIINYAKYVKGKGQPSLFKGRNYVFDNRMGENITPDVLAQCVQCGKPWSLHTNCRYERCHVRFLQCDECAEKYGGCCSRGCQRQHERSLVETDTHASSDGGWLEPPFQNAQLNRMFDDALEAYAEQHSTSEPPLLADLRQRTAAEMPHALRMLSGPLVGRLLATLSRLLRPERILEIGTFTGYSAVCFAEGLADGGQLVTIERDERAAAIAREFFDRSPFGPSIDLRVGMAADVLPHLRGQTFDLVFIDGDKKKYKEYYDYILEEGMLSARGLMLVDNVLWKGGVLLSDGETSDRYNEWLANEETRRGLSGDDSRDGERREADLVKLRKRHESLWRAMDEFNRHVRDDPRTEQVILPIRDGLSAIRLKG</sequence>
<evidence type="ECO:0000256" key="3">
    <source>
        <dbReference type="ARBA" id="ARBA00022691"/>
    </source>
</evidence>
<dbReference type="Pfam" id="PF00581">
    <property type="entry name" value="Rhodanese"/>
    <property type="match status" value="1"/>
</dbReference>
<dbReference type="InParanoid" id="A0A0G4GLG9"/>
<dbReference type="InterPro" id="IPR022111">
    <property type="entry name" value="Rhodanese_C"/>
</dbReference>
<dbReference type="GO" id="GO:0008171">
    <property type="term" value="F:O-methyltransferase activity"/>
    <property type="evidence" value="ECO:0007669"/>
    <property type="project" value="InterPro"/>
</dbReference>
<organism evidence="7 8">
    <name type="scientific">Vitrella brassicaformis (strain CCMP3155)</name>
    <dbReference type="NCBI Taxonomy" id="1169540"/>
    <lineage>
        <taxon>Eukaryota</taxon>
        <taxon>Sar</taxon>
        <taxon>Alveolata</taxon>
        <taxon>Colpodellida</taxon>
        <taxon>Vitrellaceae</taxon>
        <taxon>Vitrella</taxon>
    </lineage>
</organism>
<feature type="domain" description="Rhodanese" evidence="6">
    <location>
        <begin position="255"/>
        <end position="351"/>
    </location>
</feature>
<evidence type="ECO:0000259" key="6">
    <source>
        <dbReference type="PROSITE" id="PS50206"/>
    </source>
</evidence>
<dbReference type="SMART" id="SM00450">
    <property type="entry name" value="RHOD"/>
    <property type="match status" value="1"/>
</dbReference>
<evidence type="ECO:0000313" key="7">
    <source>
        <dbReference type="EMBL" id="CEM30980.1"/>
    </source>
</evidence>
<dbReference type="CDD" id="cd02440">
    <property type="entry name" value="AdoMet_MTases"/>
    <property type="match status" value="1"/>
</dbReference>
<evidence type="ECO:0000256" key="4">
    <source>
        <dbReference type="ARBA" id="ARBA00023453"/>
    </source>
</evidence>
<dbReference type="AlphaFoldDB" id="A0A0G4GLG9"/>
<dbReference type="PANTHER" id="PTHR43846:SF1">
    <property type="entry name" value="TRNA URIDINE(34) HYDROXYLASE"/>
    <property type="match status" value="1"/>
</dbReference>
<evidence type="ECO:0000256" key="2">
    <source>
        <dbReference type="ARBA" id="ARBA00022679"/>
    </source>
</evidence>
<dbReference type="SUPFAM" id="SSF52821">
    <property type="entry name" value="Rhodanese/Cell cycle control phosphatase"/>
    <property type="match status" value="1"/>
</dbReference>
<dbReference type="EMBL" id="CDMY01000708">
    <property type="protein sequence ID" value="CEM30980.1"/>
    <property type="molecule type" value="Genomic_DNA"/>
</dbReference>
<proteinExistence type="inferred from homology"/>
<keyword evidence="2" id="KW-0808">Transferase</keyword>
<dbReference type="OMA" id="HVNCANT"/>
<dbReference type="SUPFAM" id="SSF53335">
    <property type="entry name" value="S-adenosyl-L-methionine-dependent methyltransferases"/>
    <property type="match status" value="1"/>
</dbReference>
<dbReference type="STRING" id="1169540.A0A0G4GLG9"/>
<dbReference type="Pfam" id="PF12368">
    <property type="entry name" value="Rhodanese_C"/>
    <property type="match status" value="1"/>
</dbReference>
<dbReference type="VEuPathDB" id="CryptoDB:Vbra_18249"/>
<keyword evidence="1" id="KW-0489">Methyltransferase</keyword>
<evidence type="ECO:0000256" key="5">
    <source>
        <dbReference type="SAM" id="MobiDB-lite"/>
    </source>
</evidence>
<accession>A0A0G4GLG9</accession>
<dbReference type="InterPro" id="IPR036873">
    <property type="entry name" value="Rhodanese-like_dom_sf"/>
</dbReference>
<keyword evidence="8" id="KW-1185">Reference proteome</keyword>
<evidence type="ECO:0000313" key="8">
    <source>
        <dbReference type="Proteomes" id="UP000041254"/>
    </source>
</evidence>
<comment type="similarity">
    <text evidence="4">Belongs to the class I-like SAM-binding methyltransferase superfamily. Cation-dependent O-methyltransferase family.</text>
</comment>
<dbReference type="PANTHER" id="PTHR43846">
    <property type="entry name" value="UPF0176 PROTEIN YCEA"/>
    <property type="match status" value="1"/>
</dbReference>
<dbReference type="Gene3D" id="3.40.250.10">
    <property type="entry name" value="Rhodanese-like domain"/>
    <property type="match status" value="1"/>
</dbReference>
<dbReference type="InterPro" id="IPR029063">
    <property type="entry name" value="SAM-dependent_MTases_sf"/>
</dbReference>